<gene>
    <name evidence="1" type="ORF">HMPREF9470_05297</name>
</gene>
<reference evidence="1 2" key="1">
    <citation type="submission" date="2011-04" db="EMBL/GenBank/DDBJ databases">
        <title>The Genome Sequence of Clostridium citroniae WAL-19142.</title>
        <authorList>
            <consortium name="The Broad Institute Genome Sequencing Platform"/>
            <person name="Earl A."/>
            <person name="Ward D."/>
            <person name="Feldgarden M."/>
            <person name="Gevers D."/>
            <person name="Warren Y.A."/>
            <person name="Tyrrell K.L."/>
            <person name="Citron D.M."/>
            <person name="Goldstein E.J."/>
            <person name="Daigneault M."/>
            <person name="Allen-Vercoe E."/>
            <person name="Young S.K."/>
            <person name="Zeng Q."/>
            <person name="Gargeya S."/>
            <person name="Fitzgerald M."/>
            <person name="Haas B."/>
            <person name="Abouelleil A."/>
            <person name="Alvarado L."/>
            <person name="Arachchi H.M."/>
            <person name="Berlin A."/>
            <person name="Brown A."/>
            <person name="Chapman S.B."/>
            <person name="Chen Z."/>
            <person name="Dunbar C."/>
            <person name="Freedman E."/>
            <person name="Gearin G."/>
            <person name="Gellesch M."/>
            <person name="Goldberg J."/>
            <person name="Griggs A."/>
            <person name="Gujja S."/>
            <person name="Heilman E.R."/>
            <person name="Heiman D."/>
            <person name="Howarth C."/>
            <person name="Larson L."/>
            <person name="Lui A."/>
            <person name="MacDonald P.J."/>
            <person name="Mehta T."/>
            <person name="Montmayeur A."/>
            <person name="Murphy C."/>
            <person name="Neiman D."/>
            <person name="Pearson M."/>
            <person name="Priest M."/>
            <person name="Roberts A."/>
            <person name="Saif S."/>
            <person name="Shea T."/>
            <person name="Shenoy N."/>
            <person name="Sisk P."/>
            <person name="Stolte C."/>
            <person name="Sykes S."/>
            <person name="White J."/>
            <person name="Yandava C."/>
            <person name="Wortman J."/>
            <person name="Nusbaum C."/>
            <person name="Birren B."/>
        </authorList>
    </citation>
    <scope>NUCLEOTIDE SEQUENCE [LARGE SCALE GENOMIC DNA]</scope>
    <source>
        <strain evidence="1 2">WAL-19142</strain>
    </source>
</reference>
<dbReference type="PATRIC" id="fig|742734.4.peg.5665"/>
<evidence type="ECO:0000313" key="2">
    <source>
        <dbReference type="Proteomes" id="UP000037392"/>
    </source>
</evidence>
<sequence>MLNKASVPNIITHVKVGGFDFDIYAYRALTESESRPAISRYMEQYSMNQLPPSGFVKIITAFGSGPSDDF</sequence>
<accession>A0A0J9BI48</accession>
<dbReference type="Proteomes" id="UP000037392">
    <property type="component" value="Unassembled WGS sequence"/>
</dbReference>
<proteinExistence type="predicted"/>
<dbReference type="EMBL" id="ADLK01000049">
    <property type="protein sequence ID" value="KMW12572.1"/>
    <property type="molecule type" value="Genomic_DNA"/>
</dbReference>
<organism evidence="1 2">
    <name type="scientific">[Clostridium] citroniae WAL-19142</name>
    <dbReference type="NCBI Taxonomy" id="742734"/>
    <lineage>
        <taxon>Bacteria</taxon>
        <taxon>Bacillati</taxon>
        <taxon>Bacillota</taxon>
        <taxon>Clostridia</taxon>
        <taxon>Lachnospirales</taxon>
        <taxon>Lachnospiraceae</taxon>
        <taxon>Enterocloster</taxon>
    </lineage>
</organism>
<protein>
    <submittedName>
        <fullName evidence="1">Uncharacterized protein</fullName>
    </submittedName>
</protein>
<evidence type="ECO:0000313" key="1">
    <source>
        <dbReference type="EMBL" id="KMW12572.1"/>
    </source>
</evidence>
<comment type="caution">
    <text evidence="1">The sequence shown here is derived from an EMBL/GenBank/DDBJ whole genome shotgun (WGS) entry which is preliminary data.</text>
</comment>
<name>A0A0J9BI48_9FIRM</name>
<dbReference type="AlphaFoldDB" id="A0A0J9BI48"/>